<accession>A0A845B859</accession>
<evidence type="ECO:0000256" key="5">
    <source>
        <dbReference type="SAM" id="SignalP"/>
    </source>
</evidence>
<dbReference type="GO" id="GO:0016787">
    <property type="term" value="F:hydrolase activity"/>
    <property type="evidence" value="ECO:0007669"/>
    <property type="project" value="UniProtKB-KW"/>
</dbReference>
<keyword evidence="4" id="KW-0862">Zinc</keyword>
<dbReference type="PANTHER" id="PTHR42978:SF6">
    <property type="entry name" value="QUORUM-QUENCHING LACTONASE YTNP-RELATED"/>
    <property type="match status" value="1"/>
</dbReference>
<organism evidence="7 8">
    <name type="scientific">Teichococcus coralli</name>
    <dbReference type="NCBI Taxonomy" id="2545983"/>
    <lineage>
        <taxon>Bacteria</taxon>
        <taxon>Pseudomonadati</taxon>
        <taxon>Pseudomonadota</taxon>
        <taxon>Alphaproteobacteria</taxon>
        <taxon>Acetobacterales</taxon>
        <taxon>Roseomonadaceae</taxon>
        <taxon>Roseomonas</taxon>
    </lineage>
</organism>
<dbReference type="EMBL" id="SNVJ01000002">
    <property type="protein sequence ID" value="MXP62264.1"/>
    <property type="molecule type" value="Genomic_DNA"/>
</dbReference>
<evidence type="ECO:0000259" key="6">
    <source>
        <dbReference type="SMART" id="SM00849"/>
    </source>
</evidence>
<keyword evidence="8" id="KW-1185">Reference proteome</keyword>
<feature type="domain" description="Metallo-beta-lactamase" evidence="6">
    <location>
        <begin position="102"/>
        <end position="306"/>
    </location>
</feature>
<evidence type="ECO:0000256" key="2">
    <source>
        <dbReference type="ARBA" id="ARBA00022723"/>
    </source>
</evidence>
<keyword evidence="2" id="KW-0479">Metal-binding</keyword>
<dbReference type="Gene3D" id="3.60.15.10">
    <property type="entry name" value="Ribonuclease Z/Hydroxyacylglutathione hydrolase-like"/>
    <property type="match status" value="1"/>
</dbReference>
<dbReference type="CDD" id="cd07720">
    <property type="entry name" value="OPHC2-like_MBL-fold"/>
    <property type="match status" value="1"/>
</dbReference>
<evidence type="ECO:0000313" key="7">
    <source>
        <dbReference type="EMBL" id="MXP62264.1"/>
    </source>
</evidence>
<sequence length="333" mass="36187">MEFDRRSLLQAAGLALAAPALLRLGLAEALAQGAPSTPSSGPSAQAPGFYRFRLGSRVVTLLNDGFGSRPNPTQGFVRNVEPAQVEAALREAFLPTEQMPIPYTATVLETPQGLVLFDTGTGGQLGRTAGNIPANMRAAGFSPDDIAMVVMTHFHGDHISGLTDAAGNPTFTKAEIVVPKMEWDFWMDDGQMSRAPQGMKGAFENVRKRFAPYQGRLRQIESTAEVAPGIQAQPTFGHTPGHTSYLLSDGNEQVMLLGDVTNRPELNLAHPGWHLVFDMDAAQAEATRRKVFDRIAEERMRCIGYHFPFPANGYVAKEAEGYRFVPANWSSEA</sequence>
<evidence type="ECO:0000313" key="8">
    <source>
        <dbReference type="Proteomes" id="UP000460715"/>
    </source>
</evidence>
<dbReference type="PROSITE" id="PS51318">
    <property type="entry name" value="TAT"/>
    <property type="match status" value="1"/>
</dbReference>
<comment type="similarity">
    <text evidence="1">Belongs to the metallo-beta-lactamase superfamily.</text>
</comment>
<comment type="caution">
    <text evidence="7">The sequence shown here is derived from an EMBL/GenBank/DDBJ whole genome shotgun (WGS) entry which is preliminary data.</text>
</comment>
<dbReference type="InterPro" id="IPR001279">
    <property type="entry name" value="Metallo-B-lactamas"/>
</dbReference>
<keyword evidence="5" id="KW-0732">Signal</keyword>
<evidence type="ECO:0000256" key="1">
    <source>
        <dbReference type="ARBA" id="ARBA00007749"/>
    </source>
</evidence>
<proteinExistence type="inferred from homology"/>
<feature type="chain" id="PRO_5032613105" evidence="5">
    <location>
        <begin position="32"/>
        <end position="333"/>
    </location>
</feature>
<dbReference type="SMART" id="SM00849">
    <property type="entry name" value="Lactamase_B"/>
    <property type="match status" value="1"/>
</dbReference>
<dbReference type="SUPFAM" id="SSF56281">
    <property type="entry name" value="Metallo-hydrolase/oxidoreductase"/>
    <property type="match status" value="1"/>
</dbReference>
<feature type="signal peptide" evidence="5">
    <location>
        <begin position="1"/>
        <end position="31"/>
    </location>
</feature>
<dbReference type="AlphaFoldDB" id="A0A845B859"/>
<dbReference type="InterPro" id="IPR006311">
    <property type="entry name" value="TAT_signal"/>
</dbReference>
<name>A0A845B859_9PROT</name>
<keyword evidence="3 7" id="KW-0378">Hydrolase</keyword>
<dbReference type="Proteomes" id="UP000460715">
    <property type="component" value="Unassembled WGS sequence"/>
</dbReference>
<dbReference type="GO" id="GO:0046872">
    <property type="term" value="F:metal ion binding"/>
    <property type="evidence" value="ECO:0007669"/>
    <property type="project" value="UniProtKB-KW"/>
</dbReference>
<dbReference type="InterPro" id="IPR036866">
    <property type="entry name" value="RibonucZ/Hydroxyglut_hydro"/>
</dbReference>
<dbReference type="OrthoDB" id="9773738at2"/>
<evidence type="ECO:0000256" key="3">
    <source>
        <dbReference type="ARBA" id="ARBA00022801"/>
    </source>
</evidence>
<reference evidence="7 8" key="1">
    <citation type="submission" date="2019-03" db="EMBL/GenBank/DDBJ databases">
        <title>Roseomonas sp. a novel Roseomonas species isolated from Sea whip Gorgonian.</title>
        <authorList>
            <person name="Li F."/>
            <person name="Pan X."/>
            <person name="Huang S."/>
            <person name="Li Z."/>
            <person name="Meng B."/>
        </authorList>
    </citation>
    <scope>NUCLEOTIDE SEQUENCE [LARGE SCALE GENOMIC DNA]</scope>
    <source>
        <strain evidence="7 8">M0104</strain>
    </source>
</reference>
<dbReference type="Pfam" id="PF00753">
    <property type="entry name" value="Lactamase_B"/>
    <property type="match status" value="1"/>
</dbReference>
<dbReference type="InterPro" id="IPR051013">
    <property type="entry name" value="MBL_superfamily_lactonases"/>
</dbReference>
<protein>
    <submittedName>
        <fullName evidence="7">MBL fold metallo-hydrolase</fullName>
    </submittedName>
</protein>
<dbReference type="RefSeq" id="WP_160935384.1">
    <property type="nucleotide sequence ID" value="NZ_SNVJ01000002.1"/>
</dbReference>
<gene>
    <name evidence="7" type="ORF">E0493_02725</name>
</gene>
<evidence type="ECO:0000256" key="4">
    <source>
        <dbReference type="ARBA" id="ARBA00022833"/>
    </source>
</evidence>
<dbReference type="PANTHER" id="PTHR42978">
    <property type="entry name" value="QUORUM-QUENCHING LACTONASE YTNP-RELATED-RELATED"/>
    <property type="match status" value="1"/>
</dbReference>